<dbReference type="PANTHER" id="PTHR22589:SF107">
    <property type="entry name" value="CHOLINE_CARNITINE ACYLTRANSFERASE DOMAIN-CONTAINING PROTEIN"/>
    <property type="match status" value="1"/>
</dbReference>
<dbReference type="GO" id="GO:0016746">
    <property type="term" value="F:acyltransferase activity"/>
    <property type="evidence" value="ECO:0007669"/>
    <property type="project" value="UniProtKB-KW"/>
</dbReference>
<dbReference type="PROSITE" id="PS00440">
    <property type="entry name" value="ACYLTRANSF_C_2"/>
    <property type="match status" value="1"/>
</dbReference>
<gene>
    <name evidence="7" type="ORF">G6F64_011215</name>
</gene>
<dbReference type="AlphaFoldDB" id="A0A9P6WZJ1"/>
<dbReference type="InterPro" id="IPR000542">
    <property type="entry name" value="Carn_acyl_trans"/>
</dbReference>
<dbReference type="EMBL" id="JAANQT010002627">
    <property type="protein sequence ID" value="KAG1302108.1"/>
    <property type="molecule type" value="Genomic_DNA"/>
</dbReference>
<evidence type="ECO:0000259" key="6">
    <source>
        <dbReference type="Pfam" id="PF00755"/>
    </source>
</evidence>
<dbReference type="SUPFAM" id="SSF52777">
    <property type="entry name" value="CoA-dependent acyltransferases"/>
    <property type="match status" value="2"/>
</dbReference>
<evidence type="ECO:0000256" key="4">
    <source>
        <dbReference type="PIRSR" id="PIRSR600542-1"/>
    </source>
</evidence>
<dbReference type="Gene3D" id="3.30.559.70">
    <property type="entry name" value="Choline/Carnitine o-acyltransferase, domain 2"/>
    <property type="match status" value="1"/>
</dbReference>
<feature type="domain" description="Choline/carnitine acyltransferase" evidence="6">
    <location>
        <begin position="17"/>
        <end position="616"/>
    </location>
</feature>
<feature type="active site" description="Proton acceptor" evidence="4">
    <location>
        <position position="338"/>
    </location>
</feature>
<evidence type="ECO:0000256" key="1">
    <source>
        <dbReference type="ARBA" id="ARBA00005232"/>
    </source>
</evidence>
<keyword evidence="2 5" id="KW-0808">Transferase</keyword>
<dbReference type="Pfam" id="PF00755">
    <property type="entry name" value="Carn_acyltransf"/>
    <property type="match status" value="1"/>
</dbReference>
<comment type="caution">
    <text evidence="7">The sequence shown here is derived from an EMBL/GenBank/DDBJ whole genome shotgun (WGS) entry which is preliminary data.</text>
</comment>
<evidence type="ECO:0000256" key="2">
    <source>
        <dbReference type="ARBA" id="ARBA00022679"/>
    </source>
</evidence>
<evidence type="ECO:0000313" key="7">
    <source>
        <dbReference type="EMBL" id="KAG1302108.1"/>
    </source>
</evidence>
<dbReference type="PANTHER" id="PTHR22589">
    <property type="entry name" value="CARNITINE O-ACYLTRANSFERASE"/>
    <property type="match status" value="1"/>
</dbReference>
<dbReference type="InterPro" id="IPR023213">
    <property type="entry name" value="CAT-like_dom_sf"/>
</dbReference>
<organism evidence="7 8">
    <name type="scientific">Rhizopus oryzae</name>
    <name type="common">Mucormycosis agent</name>
    <name type="synonym">Rhizopus arrhizus var. delemar</name>
    <dbReference type="NCBI Taxonomy" id="64495"/>
    <lineage>
        <taxon>Eukaryota</taxon>
        <taxon>Fungi</taxon>
        <taxon>Fungi incertae sedis</taxon>
        <taxon>Mucoromycota</taxon>
        <taxon>Mucoromycotina</taxon>
        <taxon>Mucoromycetes</taxon>
        <taxon>Mucorales</taxon>
        <taxon>Mucorineae</taxon>
        <taxon>Rhizopodaceae</taxon>
        <taxon>Rhizopus</taxon>
    </lineage>
</organism>
<dbReference type="Proteomes" id="UP000716291">
    <property type="component" value="Unassembled WGS sequence"/>
</dbReference>
<name>A0A9P6WZJ1_RHIOR</name>
<dbReference type="Gene3D" id="3.30.559.10">
    <property type="entry name" value="Chloramphenicol acetyltransferase-like domain"/>
    <property type="match status" value="1"/>
</dbReference>
<protein>
    <recommendedName>
        <fullName evidence="6">Choline/carnitine acyltransferase domain-containing protein</fullName>
    </recommendedName>
</protein>
<evidence type="ECO:0000256" key="3">
    <source>
        <dbReference type="ARBA" id="ARBA00023315"/>
    </source>
</evidence>
<proteinExistence type="inferred from homology"/>
<dbReference type="InterPro" id="IPR042231">
    <property type="entry name" value="Cho/carn_acyl_trans_2"/>
</dbReference>
<comment type="similarity">
    <text evidence="1 5">Belongs to the carnitine/choline acetyltransferase family.</text>
</comment>
<evidence type="ECO:0000256" key="5">
    <source>
        <dbReference type="RuleBase" id="RU003801"/>
    </source>
</evidence>
<accession>A0A9P6WZJ1</accession>
<evidence type="ECO:0000313" key="8">
    <source>
        <dbReference type="Proteomes" id="UP000716291"/>
    </source>
</evidence>
<sequence length="636" mass="72274">MKESRATFSLQHTLPRLPIPSLEETCALYLKSIVPLQSKEEHEKTKRIVSDFLQSPLSSSLQQRLIDLDRASPNNWLEDNFWLRKAYLEWRSPLMVNSNWYILGQDDAQHPSELLANGGRQPLGRFSHFQVKRAAHMIHRGLEYKEWIDQEQIPVEMIRGQQGLCMWQYSRIFSVTRVPLYGCDTLVQADPKQVRHITVLLRDQVYALNVYRQSPQGDWVRMTAEEIERALLTLIHHVQHLSDPSAPVPLLTSSHRDSWTVARNHLLTLGNRAAFTKIEDSLFAVALDDYAHGSDSARRTKTMFCGHQGLGNGHNRWYDKSLTLVVESNGQCGFSGEHSPVDALIASWIFDHMLQTPCSGSAHAHFVHQAEPDPAVVFEHLAFKTDSIVDRCLREAQVMADETARMSDSNVLVFKGYGTDWIKRTGRVSPDAFYQMVLQLTYYRLHGKVTATYETAATRKFLRGRTETIRSCSTESKAFVEGFDQALDVKTKYELLVKATSNHRKYTQIASDGHGCDRHLLALRLLNADHTDEQGVKQEMHPLFTDPIFTESQTWRLSTSGLHAGIRLMGTGFGAVYDDGYGINYMAAPTLVKFGIETKRVPETASTDEFIKTLTQVLLDMKLLCEQVNNDNHSKL</sequence>
<keyword evidence="8" id="KW-1185">Reference proteome</keyword>
<reference evidence="7" key="1">
    <citation type="journal article" date="2020" name="Microb. Genom.">
        <title>Genetic diversity of clinical and environmental Mucorales isolates obtained from an investigation of mucormycosis cases among solid organ transplant recipients.</title>
        <authorList>
            <person name="Nguyen M.H."/>
            <person name="Kaul D."/>
            <person name="Muto C."/>
            <person name="Cheng S.J."/>
            <person name="Richter R.A."/>
            <person name="Bruno V.M."/>
            <person name="Liu G."/>
            <person name="Beyhan S."/>
            <person name="Sundermann A.J."/>
            <person name="Mounaud S."/>
            <person name="Pasculle A.W."/>
            <person name="Nierman W.C."/>
            <person name="Driscoll E."/>
            <person name="Cumbie R."/>
            <person name="Clancy C.J."/>
            <person name="Dupont C.L."/>
        </authorList>
    </citation>
    <scope>NUCLEOTIDE SEQUENCE</scope>
    <source>
        <strain evidence="7">GL11</strain>
    </source>
</reference>
<dbReference type="InterPro" id="IPR039551">
    <property type="entry name" value="Cho/carn_acyl_trans"/>
</dbReference>
<keyword evidence="3 5" id="KW-0012">Acyltransferase</keyword>